<accession>A0A248UIG7</accession>
<evidence type="ECO:0000313" key="2">
    <source>
        <dbReference type="Proteomes" id="UP000215256"/>
    </source>
</evidence>
<evidence type="ECO:0000313" key="1">
    <source>
        <dbReference type="EMBL" id="ASV86474.1"/>
    </source>
</evidence>
<gene>
    <name evidence="1" type="ORF">CES85_1618</name>
</gene>
<organism evidence="1 2">
    <name type="scientific">Ochrobactrum quorumnocens</name>
    <dbReference type="NCBI Taxonomy" id="271865"/>
    <lineage>
        <taxon>Bacteria</taxon>
        <taxon>Pseudomonadati</taxon>
        <taxon>Pseudomonadota</taxon>
        <taxon>Alphaproteobacteria</taxon>
        <taxon>Hyphomicrobiales</taxon>
        <taxon>Brucellaceae</taxon>
        <taxon>Brucella/Ochrobactrum group</taxon>
        <taxon>Ochrobactrum</taxon>
    </lineage>
</organism>
<proteinExistence type="predicted"/>
<dbReference type="Proteomes" id="UP000215256">
    <property type="component" value="Chromosome 1"/>
</dbReference>
<dbReference type="AlphaFoldDB" id="A0A248UIG7"/>
<dbReference type="EMBL" id="CP022604">
    <property type="protein sequence ID" value="ASV86474.1"/>
    <property type="molecule type" value="Genomic_DNA"/>
</dbReference>
<name>A0A248UIG7_9HYPH</name>
<protein>
    <submittedName>
        <fullName evidence="1">Uncharacterized protein</fullName>
    </submittedName>
</protein>
<reference evidence="1 2" key="1">
    <citation type="submission" date="2017-07" db="EMBL/GenBank/DDBJ databases">
        <title>Phylogenetic study on the rhizospheric bacterium Ochrobactrum sp. A44.</title>
        <authorList>
            <person name="Krzyzanowska D.M."/>
            <person name="Ossowicki A."/>
            <person name="Rajewska M."/>
            <person name="Maciag T."/>
            <person name="Kaczynski Z."/>
            <person name="Czerwicka M."/>
            <person name="Jafra S."/>
        </authorList>
    </citation>
    <scope>NUCLEOTIDE SEQUENCE [LARGE SCALE GENOMIC DNA]</scope>
    <source>
        <strain evidence="1 2">A44</strain>
    </source>
</reference>
<sequence>MLIIARNKRKNEGNTEVLSVDFALTWSLYSPAIGLMNVSGF</sequence>
<dbReference type="KEGG" id="och:CES85_1618"/>